<dbReference type="STRING" id="886293.Sinac_5188"/>
<evidence type="ECO:0000313" key="4">
    <source>
        <dbReference type="EMBL" id="AGA29340.1"/>
    </source>
</evidence>
<feature type="region of interest" description="Disordered" evidence="2">
    <location>
        <begin position="270"/>
        <end position="304"/>
    </location>
</feature>
<gene>
    <name evidence="4" type="ordered locus">Sinac_5188</name>
</gene>
<dbReference type="InterPro" id="IPR036526">
    <property type="entry name" value="C-N_Hydrolase_sf"/>
</dbReference>
<dbReference type="GO" id="GO:0016811">
    <property type="term" value="F:hydrolase activity, acting on carbon-nitrogen (but not peptide) bonds, in linear amides"/>
    <property type="evidence" value="ECO:0007669"/>
    <property type="project" value="TreeGrafter"/>
</dbReference>
<accession>L0DKH6</accession>
<dbReference type="EMBL" id="CP003364">
    <property type="protein sequence ID" value="AGA29340.1"/>
    <property type="molecule type" value="Genomic_DNA"/>
</dbReference>
<keyword evidence="5" id="KW-1185">Reference proteome</keyword>
<dbReference type="AlphaFoldDB" id="L0DKH6"/>
<dbReference type="PANTHER" id="PTHR43674">
    <property type="entry name" value="NITRILASE C965.09-RELATED"/>
    <property type="match status" value="1"/>
</dbReference>
<dbReference type="InterPro" id="IPR003010">
    <property type="entry name" value="C-N_Hydrolase"/>
</dbReference>
<dbReference type="Gene3D" id="3.60.110.10">
    <property type="entry name" value="Carbon-nitrogen hydrolase"/>
    <property type="match status" value="1"/>
</dbReference>
<dbReference type="PROSITE" id="PS50263">
    <property type="entry name" value="CN_HYDROLASE"/>
    <property type="match status" value="1"/>
</dbReference>
<dbReference type="PANTHER" id="PTHR43674:SF2">
    <property type="entry name" value="BETA-UREIDOPROPIONASE"/>
    <property type="match status" value="1"/>
</dbReference>
<dbReference type="Pfam" id="PF00795">
    <property type="entry name" value="CN_hydrolase"/>
    <property type="match status" value="1"/>
</dbReference>
<dbReference type="InterPro" id="IPR050345">
    <property type="entry name" value="Aliph_Amidase/BUP"/>
</dbReference>
<reference evidence="4 5" key="1">
    <citation type="submission" date="2012-02" db="EMBL/GenBank/DDBJ databases">
        <title>Complete sequence of chromosome of Singulisphaera acidiphila DSM 18658.</title>
        <authorList>
            <consortium name="US DOE Joint Genome Institute (JGI-PGF)"/>
            <person name="Lucas S."/>
            <person name="Copeland A."/>
            <person name="Lapidus A."/>
            <person name="Glavina del Rio T."/>
            <person name="Dalin E."/>
            <person name="Tice H."/>
            <person name="Bruce D."/>
            <person name="Goodwin L."/>
            <person name="Pitluck S."/>
            <person name="Peters L."/>
            <person name="Ovchinnikova G."/>
            <person name="Chertkov O."/>
            <person name="Kyrpides N."/>
            <person name="Mavromatis K."/>
            <person name="Ivanova N."/>
            <person name="Brettin T."/>
            <person name="Detter J.C."/>
            <person name="Han C."/>
            <person name="Larimer F."/>
            <person name="Land M."/>
            <person name="Hauser L."/>
            <person name="Markowitz V."/>
            <person name="Cheng J.-F."/>
            <person name="Hugenholtz P."/>
            <person name="Woyke T."/>
            <person name="Wu D."/>
            <person name="Tindall B."/>
            <person name="Pomrenke H."/>
            <person name="Brambilla E."/>
            <person name="Klenk H.-P."/>
            <person name="Eisen J.A."/>
        </authorList>
    </citation>
    <scope>NUCLEOTIDE SEQUENCE [LARGE SCALE GENOMIC DNA]</scope>
    <source>
        <strain evidence="5">ATCC BAA-1392 / DSM 18658 / VKM B-2454 / MOB10</strain>
    </source>
</reference>
<keyword evidence="1 4" id="KW-0378">Hydrolase</keyword>
<dbReference type="eggNOG" id="COG0388">
    <property type="taxonomic scope" value="Bacteria"/>
</dbReference>
<dbReference type="Proteomes" id="UP000010798">
    <property type="component" value="Chromosome"/>
</dbReference>
<dbReference type="SUPFAM" id="SSF56317">
    <property type="entry name" value="Carbon-nitrogen hydrolase"/>
    <property type="match status" value="1"/>
</dbReference>
<dbReference type="RefSeq" id="WP_015248444.1">
    <property type="nucleotide sequence ID" value="NC_019892.1"/>
</dbReference>
<protein>
    <submittedName>
        <fullName evidence="4">Putative amidohydrolase</fullName>
    </submittedName>
</protein>
<evidence type="ECO:0000259" key="3">
    <source>
        <dbReference type="PROSITE" id="PS50263"/>
    </source>
</evidence>
<dbReference type="KEGG" id="saci:Sinac_5188"/>
<evidence type="ECO:0000313" key="5">
    <source>
        <dbReference type="Proteomes" id="UP000010798"/>
    </source>
</evidence>
<feature type="compositionally biased region" description="Low complexity" evidence="2">
    <location>
        <begin position="270"/>
        <end position="295"/>
    </location>
</feature>
<sequence>MKIVAAAIQMTSEPLRVADNVARADAMLRQAYEGGAELAVLPELFNTGYGLCPDFTPYAEGRDGPTLEYLRKRSRQWRMDIAAGFVEREGRHLYDSIAYVTAEGETHIYRKRNLVFWERFRFKPGRDPLIVTTRWGRIGFAVCADMIYRRVWHHYRDRIDLAIVSAAWPDFADRETGKKHWLFGHVGPLSGAIPGKVAYDLGIPVVFANQCGSTQTMIPVIKEWIADRFAGLSSISDGLHGATVLAGVEEQVLLSALTVHSHRGLKSWRSTSPSARVASSSGSAPSGSAFSAVASTGEQAGAGR</sequence>
<dbReference type="HOGENOM" id="CLU_914974_0_0_0"/>
<dbReference type="OrthoDB" id="2826359at2"/>
<dbReference type="CDD" id="cd07197">
    <property type="entry name" value="nitrilase"/>
    <property type="match status" value="1"/>
</dbReference>
<evidence type="ECO:0000256" key="2">
    <source>
        <dbReference type="SAM" id="MobiDB-lite"/>
    </source>
</evidence>
<evidence type="ECO:0000256" key="1">
    <source>
        <dbReference type="ARBA" id="ARBA00022801"/>
    </source>
</evidence>
<proteinExistence type="predicted"/>
<feature type="domain" description="CN hydrolase" evidence="3">
    <location>
        <begin position="1"/>
        <end position="261"/>
    </location>
</feature>
<organism evidence="4 5">
    <name type="scientific">Singulisphaera acidiphila (strain ATCC BAA-1392 / DSM 18658 / VKM B-2454 / MOB10)</name>
    <dbReference type="NCBI Taxonomy" id="886293"/>
    <lineage>
        <taxon>Bacteria</taxon>
        <taxon>Pseudomonadati</taxon>
        <taxon>Planctomycetota</taxon>
        <taxon>Planctomycetia</taxon>
        <taxon>Isosphaerales</taxon>
        <taxon>Isosphaeraceae</taxon>
        <taxon>Singulisphaera</taxon>
    </lineage>
</organism>
<name>L0DKH6_SINAD</name>